<organism evidence="2 3">
    <name type="scientific">Rhizobium rhizogenes</name>
    <name type="common">Agrobacterium rhizogenes</name>
    <dbReference type="NCBI Taxonomy" id="359"/>
    <lineage>
        <taxon>Bacteria</taxon>
        <taxon>Pseudomonadati</taxon>
        <taxon>Pseudomonadota</taxon>
        <taxon>Alphaproteobacteria</taxon>
        <taxon>Hyphomicrobiales</taxon>
        <taxon>Rhizobiaceae</taxon>
        <taxon>Rhizobium/Agrobacterium group</taxon>
        <taxon>Rhizobium</taxon>
    </lineage>
</organism>
<dbReference type="InterPro" id="IPR038724">
    <property type="entry name" value="RepA"/>
</dbReference>
<dbReference type="Proteomes" id="UP000473658">
    <property type="component" value="Unassembled WGS sequence"/>
</dbReference>
<proteinExistence type="predicted"/>
<gene>
    <name evidence="2" type="ORF">DXM27_06225</name>
</gene>
<dbReference type="Pfam" id="PF13481">
    <property type="entry name" value="AAA_25"/>
    <property type="match status" value="1"/>
</dbReference>
<dbReference type="EMBL" id="QRFF01000002">
    <property type="protein sequence ID" value="KAA3503281.1"/>
    <property type="molecule type" value="Genomic_DNA"/>
</dbReference>
<dbReference type="SMART" id="SM00382">
    <property type="entry name" value="AAA"/>
    <property type="match status" value="1"/>
</dbReference>
<dbReference type="CDD" id="cd01125">
    <property type="entry name" value="RepA_RSF1010_like"/>
    <property type="match status" value="1"/>
</dbReference>
<dbReference type="InterPro" id="IPR003593">
    <property type="entry name" value="AAA+_ATPase"/>
</dbReference>
<sequence>MDPKREAPPEARTFAPNDWTSIADWIDKREGRLNLYFSVNEPAATAPNKKLSKSDISAVRALCIDIDIENPAPGADLATHFENERSRLRGIVRHLRAEACPPTAVLDSGGGVQAFWILSEKLDAKTQQAAAEAQGRGLIHRFGGDSVENVDRIMRLPGTTNIPTAEKVARGQQTRRASVMWCGARYAFQEVGNHHPPVSKAEAVDRNPEIEQLKQAIDIHKVSAAASFDELPNDLREKFELACAKRPALARLWASGQANGADKSASAARFNLALRLKTASFSIDEFGALLFVWEHATSPHKARIEEWDDQELRRELARCWANTRTEPDPLDFFEEIPDDIMESPPKQPKPTKLLDLVSFNDAAGSALDHSTKPLIKGLLDEGALSVLYGESNVGKTFVAMDLAFHVATGMSWADRRTAQRGVVYVAAEGGQGARRRARALQQQLQGQYAGDPRFQFHLSGVNLRKADADLVPLIETVRACEGVGLIVIDTLSRALAGGDENASTDMGALVKHIDHLRLQTKAHVMLVHHSGKERARGARGHSLLRAATDTEIEIADNEINVTKQRDLDGNFRRAFVLDRVELGRDNDGDAITSCVVRLVSHTEKPAGEPTDAELEILAILNSLQDKEASANGFKESAIVDAYAATYAPLSKEALRSRLRTMLKKRLIAKPKTGLWCVRRDNLSEKEKVEAWFEPINEDD</sequence>
<protein>
    <recommendedName>
        <fullName evidence="1">AAA+ ATPase domain-containing protein</fullName>
    </recommendedName>
</protein>
<dbReference type="Gene3D" id="3.40.50.300">
    <property type="entry name" value="P-loop containing nucleotide triphosphate hydrolases"/>
    <property type="match status" value="1"/>
</dbReference>
<feature type="domain" description="AAA+ ATPase" evidence="1">
    <location>
        <begin position="381"/>
        <end position="558"/>
    </location>
</feature>
<dbReference type="SUPFAM" id="SSF52540">
    <property type="entry name" value="P-loop containing nucleoside triphosphate hydrolases"/>
    <property type="match status" value="1"/>
</dbReference>
<name>A0AA88F1G3_RHIRH</name>
<reference evidence="2 3" key="1">
    <citation type="submission" date="2018-08" db="EMBL/GenBank/DDBJ databases">
        <title>Crown Gall in kiwifruit.</title>
        <authorList>
            <person name="Visnovsky S.B."/>
            <person name="Pitman A.R."/>
        </authorList>
    </citation>
    <scope>NUCLEOTIDE SEQUENCE [LARGE SCALE GENOMIC DNA]</scope>
    <source>
        <strain evidence="2 3">SBV_302_78_2</strain>
    </source>
</reference>
<accession>A0AA88F1G3</accession>
<dbReference type="AlphaFoldDB" id="A0AA88F1G3"/>
<dbReference type="Gene3D" id="3.30.70.1790">
    <property type="entry name" value="RepB DNA-primase, N-terminal domain"/>
    <property type="match status" value="1"/>
</dbReference>
<dbReference type="InterPro" id="IPR027417">
    <property type="entry name" value="P-loop_NTPase"/>
</dbReference>
<evidence type="ECO:0000313" key="3">
    <source>
        <dbReference type="Proteomes" id="UP000473658"/>
    </source>
</evidence>
<evidence type="ECO:0000313" key="2">
    <source>
        <dbReference type="EMBL" id="KAA3503281.1"/>
    </source>
</evidence>
<comment type="caution">
    <text evidence="2">The sequence shown here is derived from an EMBL/GenBank/DDBJ whole genome shotgun (WGS) entry which is preliminary data.</text>
</comment>
<evidence type="ECO:0000259" key="1">
    <source>
        <dbReference type="SMART" id="SM00382"/>
    </source>
</evidence>